<feature type="compositionally biased region" description="Pro residues" evidence="1">
    <location>
        <begin position="1240"/>
        <end position="1251"/>
    </location>
</feature>
<evidence type="ECO:0000259" key="2">
    <source>
        <dbReference type="Pfam" id="PF01936"/>
    </source>
</evidence>
<dbReference type="InterPro" id="IPR024768">
    <property type="entry name" value="Marf1"/>
</dbReference>
<evidence type="ECO:0000313" key="4">
    <source>
        <dbReference type="Proteomes" id="UP001515500"/>
    </source>
</evidence>
<dbReference type="PANTHER" id="PTHR14379">
    <property type="entry name" value="LIMKAIN B LKAP"/>
    <property type="match status" value="1"/>
</dbReference>
<dbReference type="PANTHER" id="PTHR14379:SF3">
    <property type="entry name" value="MEIOSIS REGULATOR AND MRNA STABILITY FACTOR 1"/>
    <property type="match status" value="1"/>
</dbReference>
<feature type="region of interest" description="Disordered" evidence="1">
    <location>
        <begin position="897"/>
        <end position="964"/>
    </location>
</feature>
<feature type="domain" description="NYN" evidence="2">
    <location>
        <begin position="10"/>
        <end position="147"/>
    </location>
</feature>
<feature type="compositionally biased region" description="Polar residues" evidence="1">
    <location>
        <begin position="939"/>
        <end position="964"/>
    </location>
</feature>
<accession>A0AB40C927</accession>
<dbReference type="Proteomes" id="UP001515500">
    <property type="component" value="Chromosome 12"/>
</dbReference>
<sequence>MADGQYVEAKTSVWWDIENCQVPRGCDPHLIAQNIRSGLAEMDYKGAVSIWAYGDTGNIPNTIQQALSSTGVSLNHVPAGVKDASDKKILVDMLFWAVDNPPPANFLLISGDRDFSNALHQLRMRRYNVLLAQPTNVSQALVAAAKTVWLWTSLVSGGGPISVPVPSHIADGASDDTSSGDDDTNPRNTFTPGHGSRRTRASKLHSSSSRRPIIIICGRAKNQHGTSSGKPAVNGRAANGHGSSKTADNLQKDKQNQKNPKQAHSSNSGHGGNAKAGNGNGSSAKANSGNGSSAKANSGNGSSGTAANKQSQKKPKQPHSSDNSSPGSRKGCAPSGKPDSQCKQSQKKPKQPHSSDSSIPGSRKGCAANAKPDNQCKAKQGPKNPKQKSKCLLMRKFGDDLPANDERVLDSVSVDLQKRTSALKDIGVAKDRNDTTSGCRYHPKKPIEFAGYERLIGPEITNEDSTVDSHFQASIGEARQPVTEEMADGKYAEAKTSVWWDIENCQVPKGCDPHLIAQNIRSALADMEYKGAVAIWAYGDTSNIPAAIQQALSSTGVSLNHVPAGVKDASDKKILVDMLFWAVDNPPPANFLLISGDRDFSNALHQLRMRRYNVLLAQPANVSPALVAAAKTVWLWTSLVSGGPPLPVTSHLFIDASANASSTATTQKSISESAETSKSMDSSFESSCLGNKKGYGGNGGRCDNRYKAKQVVKNLKQPNSSTPKTMSNEFKFRSFPGKQWHTPEIYGNFNPNVIQGLQQMDQVTAPAMSSSDSICFNVSSTETIQNPSPYSVQTTNFMSGASDGPLMGSQKGYGPYGGNRRADNWHQGKQAWKNPKQPNSCLPRTTIHEFRPLSGIEGHIRETSCNFNSNGKLGLNQVMASVISGSDSVGLNASDTDTIKNPTPGTMQTNKHADDSSDCSSLGNHKVHGSSGRADNWQKGKQSWKNTKQPHSNIPRNTSTEPKLVSGNQGYVGETHNFNPNMNQDWQQINQVSAPAVSGSDSSNFSASGPNSMKNYISDSLQSAIPVDTSSDSSFPGSRNGSATCGKADNWYKGKKAWKNPKLPNSSLPRTTSDEFGKLSGNQGRVDGTSSNFNQNVKQSLQQGNLVSAPDMPGSNCGHWNVTITSSSVSQSSSQKSLTQCACSQQSEENHIKEAPYEFHGSMSCGVSSEPIPGCSLPSSDFLSTNKSNLPNNPPTQPFYPMPRPHDLVSPEANFAPGNLPAPSTLHLSHYPSTARLSGPQPPTSGAPPTSPNSNSFSTSEYPSGFHQNAIFSQSNHEPNVSSCMNHSNAQSGPPLYDNNMSNAPTAHSMEINTSISGGWGSPSCSTPSDVVQGLMGTILRALHTLKSDKIAPTEANISDCIHYGEINMPNFDVRIALNHAVEYQMVVTYKLGSNLPFYIAKNAKIWKCVNVMDTNVNHPKAIWDAILVFLSQSDGHHAIMTSQCRYQAAVALKRSCLKNLVVGDVLQILHAVINVKKWIIPHSSGWHPLSINLPVTESSELGSSNP</sequence>
<feature type="region of interest" description="Disordered" evidence="1">
    <location>
        <begin position="1027"/>
        <end position="1046"/>
    </location>
</feature>
<dbReference type="Pfam" id="PF24620">
    <property type="entry name" value="DUF7625"/>
    <property type="match status" value="1"/>
</dbReference>
<gene>
    <name evidence="5" type="primary">LOC120273730</name>
</gene>
<organism evidence="4 5">
    <name type="scientific">Dioscorea cayennensis subsp. rotundata</name>
    <name type="common">White Guinea yam</name>
    <name type="synonym">Dioscorea rotundata</name>
    <dbReference type="NCBI Taxonomy" id="55577"/>
    <lineage>
        <taxon>Eukaryota</taxon>
        <taxon>Viridiplantae</taxon>
        <taxon>Streptophyta</taxon>
        <taxon>Embryophyta</taxon>
        <taxon>Tracheophyta</taxon>
        <taxon>Spermatophyta</taxon>
        <taxon>Magnoliopsida</taxon>
        <taxon>Liliopsida</taxon>
        <taxon>Dioscoreales</taxon>
        <taxon>Dioscoreaceae</taxon>
        <taxon>Dioscorea</taxon>
    </lineage>
</organism>
<dbReference type="Pfam" id="PF01936">
    <property type="entry name" value="NYN"/>
    <property type="match status" value="2"/>
</dbReference>
<feature type="compositionally biased region" description="Low complexity" evidence="1">
    <location>
        <begin position="206"/>
        <end position="216"/>
    </location>
</feature>
<dbReference type="GeneID" id="120273730"/>
<feature type="compositionally biased region" description="Polar residues" evidence="1">
    <location>
        <begin position="1027"/>
        <end position="1043"/>
    </location>
</feature>
<feature type="compositionally biased region" description="Polar residues" evidence="1">
    <location>
        <begin position="897"/>
        <end position="910"/>
    </location>
</feature>
<name>A0AB40C927_DIOCR</name>
<dbReference type="InterPro" id="IPR056042">
    <property type="entry name" value="DUF7625"/>
</dbReference>
<feature type="region of interest" description="Disordered" evidence="1">
    <location>
        <begin position="1212"/>
        <end position="1265"/>
    </location>
</feature>
<dbReference type="GO" id="GO:0004540">
    <property type="term" value="F:RNA nuclease activity"/>
    <property type="evidence" value="ECO:0007669"/>
    <property type="project" value="InterPro"/>
</dbReference>
<feature type="region of interest" description="Disordered" evidence="1">
    <location>
        <begin position="166"/>
        <end position="390"/>
    </location>
</feature>
<dbReference type="GO" id="GO:0010468">
    <property type="term" value="P:regulation of gene expression"/>
    <property type="evidence" value="ECO:0007669"/>
    <property type="project" value="InterPro"/>
</dbReference>
<dbReference type="InterPro" id="IPR021139">
    <property type="entry name" value="NYN"/>
</dbReference>
<feature type="compositionally biased region" description="Polar residues" evidence="1">
    <location>
        <begin position="667"/>
        <end position="687"/>
    </location>
</feature>
<keyword evidence="4" id="KW-1185">Reference proteome</keyword>
<feature type="region of interest" description="Disordered" evidence="1">
    <location>
        <begin position="664"/>
        <end position="687"/>
    </location>
</feature>
<dbReference type="Gene3D" id="3.40.50.1010">
    <property type="entry name" value="5'-nuclease"/>
    <property type="match status" value="2"/>
</dbReference>
<protein>
    <submittedName>
        <fullName evidence="5">Uncharacterized protein LOC120273730</fullName>
    </submittedName>
</protein>
<feature type="domain" description="DUF7625" evidence="3">
    <location>
        <begin position="1322"/>
        <end position="1416"/>
    </location>
</feature>
<evidence type="ECO:0000259" key="3">
    <source>
        <dbReference type="Pfam" id="PF24620"/>
    </source>
</evidence>
<feature type="compositionally biased region" description="Low complexity" evidence="1">
    <location>
        <begin position="281"/>
        <end position="310"/>
    </location>
</feature>
<reference evidence="5" key="1">
    <citation type="submission" date="2025-08" db="UniProtKB">
        <authorList>
            <consortium name="RefSeq"/>
        </authorList>
    </citation>
    <scope>IDENTIFICATION</scope>
</reference>
<feature type="domain" description="NYN" evidence="2">
    <location>
        <begin position="495"/>
        <end position="632"/>
    </location>
</feature>
<dbReference type="RefSeq" id="XP_039136369.1">
    <property type="nucleotide sequence ID" value="XM_039280435.1"/>
</dbReference>
<proteinExistence type="predicted"/>
<feature type="compositionally biased region" description="Gly residues" evidence="1">
    <location>
        <begin position="269"/>
        <end position="280"/>
    </location>
</feature>
<dbReference type="CDD" id="cd10910">
    <property type="entry name" value="PIN_limkain_b1_N_like"/>
    <property type="match status" value="2"/>
</dbReference>
<feature type="compositionally biased region" description="Low complexity" evidence="1">
    <location>
        <begin position="257"/>
        <end position="268"/>
    </location>
</feature>
<dbReference type="GO" id="GO:0005777">
    <property type="term" value="C:peroxisome"/>
    <property type="evidence" value="ECO:0007669"/>
    <property type="project" value="InterPro"/>
</dbReference>
<evidence type="ECO:0000256" key="1">
    <source>
        <dbReference type="SAM" id="MobiDB-lite"/>
    </source>
</evidence>
<evidence type="ECO:0000313" key="5">
    <source>
        <dbReference type="RefSeq" id="XP_039136369.1"/>
    </source>
</evidence>